<keyword evidence="3" id="KW-1185">Reference proteome</keyword>
<sequence length="337" mass="39008">MSSRGRRQAGFDRESEHRRARDHRDSHRSRSAAQRENENAESELSYISAFEDLNLNSARNAQYPTATTSPSRLQNLPAHPYHGMSPRAELRPSMQRNMQSMEPQLEHGIDAHNSLGLVPGNHINRAPSGSSSRPLRQNVENPYNAYYSRQEGHASPSWWQSPAAFARPPERGFQGYRPYPEEDRFMGSRRTEMPLECQCHTCVEHRHGIRNWAISRYDNRGMPPRSNYYPYTYPGQPSRGRYPIEADRLYRNPYDSRDNDSDYSSYESDTPVRDGYRNYPVPNSRQPNRRTADPRNVYYESDGSGHEDSDNASYTGYERYDEYGDEYGEYEGGGYSD</sequence>
<reference evidence="2 3" key="1">
    <citation type="submission" date="2014-04" db="EMBL/GenBank/DDBJ databases">
        <title>Evolutionary Origins and Diversification of the Mycorrhizal Mutualists.</title>
        <authorList>
            <consortium name="DOE Joint Genome Institute"/>
            <consortium name="Mycorrhizal Genomics Consortium"/>
            <person name="Kohler A."/>
            <person name="Kuo A."/>
            <person name="Nagy L.G."/>
            <person name="Floudas D."/>
            <person name="Copeland A."/>
            <person name="Barry K.W."/>
            <person name="Cichocki N."/>
            <person name="Veneault-Fourrey C."/>
            <person name="LaButti K."/>
            <person name="Lindquist E.A."/>
            <person name="Lipzen A."/>
            <person name="Lundell T."/>
            <person name="Morin E."/>
            <person name="Murat C."/>
            <person name="Riley R."/>
            <person name="Ohm R."/>
            <person name="Sun H."/>
            <person name="Tunlid A."/>
            <person name="Henrissat B."/>
            <person name="Grigoriev I.V."/>
            <person name="Hibbett D.S."/>
            <person name="Martin F."/>
        </authorList>
    </citation>
    <scope>NUCLEOTIDE SEQUENCE [LARGE SCALE GENOMIC DNA]</scope>
    <source>
        <strain evidence="2 3">Koide BX008</strain>
    </source>
</reference>
<feature type="compositionally biased region" description="Polar residues" evidence="1">
    <location>
        <begin position="62"/>
        <end position="74"/>
    </location>
</feature>
<evidence type="ECO:0000313" key="3">
    <source>
        <dbReference type="Proteomes" id="UP000054549"/>
    </source>
</evidence>
<organism evidence="2 3">
    <name type="scientific">Amanita muscaria (strain Koide BX008)</name>
    <dbReference type="NCBI Taxonomy" id="946122"/>
    <lineage>
        <taxon>Eukaryota</taxon>
        <taxon>Fungi</taxon>
        <taxon>Dikarya</taxon>
        <taxon>Basidiomycota</taxon>
        <taxon>Agaricomycotina</taxon>
        <taxon>Agaricomycetes</taxon>
        <taxon>Agaricomycetidae</taxon>
        <taxon>Agaricales</taxon>
        <taxon>Pluteineae</taxon>
        <taxon>Amanitaceae</taxon>
        <taxon>Amanita</taxon>
    </lineage>
</organism>
<name>A0A0C2XMD5_AMAMK</name>
<feature type="compositionally biased region" description="Basic and acidic residues" evidence="1">
    <location>
        <begin position="9"/>
        <end position="25"/>
    </location>
</feature>
<accession>A0A0C2XMD5</accession>
<dbReference type="Proteomes" id="UP000054549">
    <property type="component" value="Unassembled WGS sequence"/>
</dbReference>
<protein>
    <submittedName>
        <fullName evidence="2">Uncharacterized protein</fullName>
    </submittedName>
</protein>
<dbReference type="AlphaFoldDB" id="A0A0C2XMD5"/>
<evidence type="ECO:0000256" key="1">
    <source>
        <dbReference type="SAM" id="MobiDB-lite"/>
    </source>
</evidence>
<feature type="region of interest" description="Disordered" evidence="1">
    <location>
        <begin position="1"/>
        <end position="43"/>
    </location>
</feature>
<gene>
    <name evidence="2" type="ORF">M378DRAFT_615937</name>
</gene>
<feature type="compositionally biased region" description="Basic and acidic residues" evidence="1">
    <location>
        <begin position="251"/>
        <end position="260"/>
    </location>
</feature>
<dbReference type="EMBL" id="KN818224">
    <property type="protein sequence ID" value="KIL70303.1"/>
    <property type="molecule type" value="Genomic_DNA"/>
</dbReference>
<dbReference type="InParanoid" id="A0A0C2XMD5"/>
<feature type="region of interest" description="Disordered" evidence="1">
    <location>
        <begin position="251"/>
        <end position="337"/>
    </location>
</feature>
<proteinExistence type="predicted"/>
<feature type="region of interest" description="Disordered" evidence="1">
    <location>
        <begin position="62"/>
        <end position="88"/>
    </location>
</feature>
<evidence type="ECO:0000313" key="2">
    <source>
        <dbReference type="EMBL" id="KIL70303.1"/>
    </source>
</evidence>
<dbReference type="HOGENOM" id="CLU_823792_0_0_1"/>